<feature type="chain" id="PRO_5013432247" description="Cupin type-1 domain-containing protein" evidence="5">
    <location>
        <begin position="22"/>
        <end position="456"/>
    </location>
</feature>
<dbReference type="PANTHER" id="PTHR31189">
    <property type="entry name" value="OS03G0336100 PROTEIN-RELATED"/>
    <property type="match status" value="1"/>
</dbReference>
<dbReference type="PROSITE" id="PS00305">
    <property type="entry name" value="11S_SEED_STORAGE"/>
    <property type="match status" value="1"/>
</dbReference>
<feature type="domain" description="Cupin type-1" evidence="6">
    <location>
        <begin position="38"/>
        <end position="224"/>
    </location>
</feature>
<evidence type="ECO:0000256" key="1">
    <source>
        <dbReference type="ARBA" id="ARBA00007178"/>
    </source>
</evidence>
<dbReference type="SMART" id="SM00835">
    <property type="entry name" value="Cupin_1"/>
    <property type="match status" value="2"/>
</dbReference>
<reference evidence="7 8" key="1">
    <citation type="journal article" date="2014" name="Nat. Genet.">
        <title>Genome sequence of the hot pepper provides insights into the evolution of pungency in Capsicum species.</title>
        <authorList>
            <person name="Kim S."/>
            <person name="Park M."/>
            <person name="Yeom S.I."/>
            <person name="Kim Y.M."/>
            <person name="Lee J.M."/>
            <person name="Lee H.A."/>
            <person name="Seo E."/>
            <person name="Choi J."/>
            <person name="Cheong K."/>
            <person name="Kim K.T."/>
            <person name="Jung K."/>
            <person name="Lee G.W."/>
            <person name="Oh S.K."/>
            <person name="Bae C."/>
            <person name="Kim S.B."/>
            <person name="Lee H.Y."/>
            <person name="Kim S.Y."/>
            <person name="Kim M.S."/>
            <person name="Kang B.C."/>
            <person name="Jo Y.D."/>
            <person name="Yang H.B."/>
            <person name="Jeong H.J."/>
            <person name="Kang W.H."/>
            <person name="Kwon J.K."/>
            <person name="Shin C."/>
            <person name="Lim J.Y."/>
            <person name="Park J.H."/>
            <person name="Huh J.H."/>
            <person name="Kim J.S."/>
            <person name="Kim B.D."/>
            <person name="Cohen O."/>
            <person name="Paran I."/>
            <person name="Suh M.C."/>
            <person name="Lee S.B."/>
            <person name="Kim Y.K."/>
            <person name="Shin Y."/>
            <person name="Noh S.J."/>
            <person name="Park J."/>
            <person name="Seo Y.S."/>
            <person name="Kwon S.Y."/>
            <person name="Kim H.A."/>
            <person name="Park J.M."/>
            <person name="Kim H.J."/>
            <person name="Choi S.B."/>
            <person name="Bosland P.W."/>
            <person name="Reeves G."/>
            <person name="Jo S.H."/>
            <person name="Lee B.W."/>
            <person name="Cho H.T."/>
            <person name="Choi H.S."/>
            <person name="Lee M.S."/>
            <person name="Yu Y."/>
            <person name="Do Choi Y."/>
            <person name="Park B.S."/>
            <person name="van Deynze A."/>
            <person name="Ashrafi H."/>
            <person name="Hill T."/>
            <person name="Kim W.T."/>
            <person name="Pai H.S."/>
            <person name="Ahn H.K."/>
            <person name="Yeam I."/>
            <person name="Giovannoni J.J."/>
            <person name="Rose J.K."/>
            <person name="Sorensen I."/>
            <person name="Lee S.J."/>
            <person name="Kim R.W."/>
            <person name="Choi I.Y."/>
            <person name="Choi B.S."/>
            <person name="Lim J.S."/>
            <person name="Lee Y.H."/>
            <person name="Choi D."/>
        </authorList>
    </citation>
    <scope>NUCLEOTIDE SEQUENCE [LARGE SCALE GENOMIC DNA]</scope>
    <source>
        <strain evidence="8">cv. CM334</strain>
    </source>
</reference>
<evidence type="ECO:0000259" key="6">
    <source>
        <dbReference type="SMART" id="SM00835"/>
    </source>
</evidence>
<keyword evidence="5" id="KW-0732">Signal</keyword>
<accession>A0A2G2Z6W2</accession>
<dbReference type="InterPro" id="IPR006045">
    <property type="entry name" value="Cupin_1"/>
</dbReference>
<evidence type="ECO:0000256" key="3">
    <source>
        <dbReference type="ARBA" id="ARBA00023129"/>
    </source>
</evidence>
<organism evidence="7 8">
    <name type="scientific">Capsicum annuum</name>
    <name type="common">Capsicum pepper</name>
    <dbReference type="NCBI Taxonomy" id="4072"/>
    <lineage>
        <taxon>Eukaryota</taxon>
        <taxon>Viridiplantae</taxon>
        <taxon>Streptophyta</taxon>
        <taxon>Embryophyta</taxon>
        <taxon>Tracheophyta</taxon>
        <taxon>Spermatophyta</taxon>
        <taxon>Magnoliopsida</taxon>
        <taxon>eudicotyledons</taxon>
        <taxon>Gunneridae</taxon>
        <taxon>Pentapetalae</taxon>
        <taxon>asterids</taxon>
        <taxon>lamiids</taxon>
        <taxon>Solanales</taxon>
        <taxon>Solanaceae</taxon>
        <taxon>Solanoideae</taxon>
        <taxon>Capsiceae</taxon>
        <taxon>Capsicum</taxon>
    </lineage>
</organism>
<keyword evidence="3 5" id="KW-0708">Seed storage protein</keyword>
<dbReference type="PRINTS" id="PR00439">
    <property type="entry name" value="11SGLOBULIN"/>
</dbReference>
<dbReference type="Gramene" id="PHT77651">
    <property type="protein sequence ID" value="PHT77651"/>
    <property type="gene ID" value="T459_15703"/>
</dbReference>
<protein>
    <recommendedName>
        <fullName evidence="6">Cupin type-1 domain-containing protein</fullName>
    </recommendedName>
</protein>
<comment type="similarity">
    <text evidence="1 5">Belongs to the 11S seed storage protein (globulins) family.</text>
</comment>
<keyword evidence="2 5" id="KW-0758">Storage protein</keyword>
<dbReference type="InterPro" id="IPR006044">
    <property type="entry name" value="11S_seedstore_pln"/>
</dbReference>
<evidence type="ECO:0000256" key="2">
    <source>
        <dbReference type="ARBA" id="ARBA00022761"/>
    </source>
</evidence>
<feature type="domain" description="Cupin type-1" evidence="6">
    <location>
        <begin position="279"/>
        <end position="428"/>
    </location>
</feature>
<dbReference type="SUPFAM" id="SSF51182">
    <property type="entry name" value="RmlC-like cupins"/>
    <property type="match status" value="1"/>
</dbReference>
<dbReference type="PANTHER" id="PTHR31189:SF48">
    <property type="entry name" value="LEGUMIN B"/>
    <property type="match status" value="1"/>
</dbReference>
<dbReference type="InterPro" id="IPR014710">
    <property type="entry name" value="RmlC-like_jellyroll"/>
</dbReference>
<dbReference type="InterPro" id="IPR050253">
    <property type="entry name" value="Seed_Storage-Functional"/>
</dbReference>
<evidence type="ECO:0000256" key="5">
    <source>
        <dbReference type="RuleBase" id="RU003681"/>
    </source>
</evidence>
<keyword evidence="4 5" id="KW-1015">Disulfide bond</keyword>
<comment type="function">
    <text evidence="5">Seed storage protein.</text>
</comment>
<dbReference type="Pfam" id="PF00190">
    <property type="entry name" value="Cupin_1"/>
    <property type="match status" value="2"/>
</dbReference>
<dbReference type="FunFam" id="2.60.120.10:FF:000073">
    <property type="entry name" value="Glycinin G1"/>
    <property type="match status" value="1"/>
</dbReference>
<comment type="subunit">
    <text evidence="5">Hexamer; each subunit is composed of an acidic and a basic chain derived from a single precursor and linked by a disulfide bond.</text>
</comment>
<dbReference type="OMA" id="FKTNHNA"/>
<dbReference type="CDD" id="cd02242">
    <property type="entry name" value="cupin_11S_legumin_N"/>
    <property type="match status" value="1"/>
</dbReference>
<feature type="signal peptide" evidence="5">
    <location>
        <begin position="1"/>
        <end position="21"/>
    </location>
</feature>
<dbReference type="STRING" id="4072.A0A2G2Z6W2"/>
<gene>
    <name evidence="7" type="ORF">T459_15703</name>
</gene>
<dbReference type="GO" id="GO:0045735">
    <property type="term" value="F:nutrient reservoir activity"/>
    <property type="evidence" value="ECO:0007669"/>
    <property type="project" value="UniProtKB-KW"/>
</dbReference>
<dbReference type="Gene3D" id="2.60.120.10">
    <property type="entry name" value="Jelly Rolls"/>
    <property type="match status" value="2"/>
</dbReference>
<dbReference type="EMBL" id="AYRZ02000006">
    <property type="protein sequence ID" value="PHT77651.1"/>
    <property type="molecule type" value="Genomic_DNA"/>
</dbReference>
<evidence type="ECO:0000313" key="7">
    <source>
        <dbReference type="EMBL" id="PHT77651.1"/>
    </source>
</evidence>
<keyword evidence="8" id="KW-1185">Reference proteome</keyword>
<reference evidence="7 8" key="2">
    <citation type="journal article" date="2017" name="Genome Biol.">
        <title>New reference genome sequences of hot pepper reveal the massive evolution of plant disease-resistance genes by retroduplication.</title>
        <authorList>
            <person name="Kim S."/>
            <person name="Park J."/>
            <person name="Yeom S.I."/>
            <person name="Kim Y.M."/>
            <person name="Seo E."/>
            <person name="Kim K.T."/>
            <person name="Kim M.S."/>
            <person name="Lee J.M."/>
            <person name="Cheong K."/>
            <person name="Shin H.S."/>
            <person name="Kim S.B."/>
            <person name="Han K."/>
            <person name="Lee J."/>
            <person name="Park M."/>
            <person name="Lee H.A."/>
            <person name="Lee H.Y."/>
            <person name="Lee Y."/>
            <person name="Oh S."/>
            <person name="Lee J.H."/>
            <person name="Choi E."/>
            <person name="Choi E."/>
            <person name="Lee S.E."/>
            <person name="Jeon J."/>
            <person name="Kim H."/>
            <person name="Choi G."/>
            <person name="Song H."/>
            <person name="Lee J."/>
            <person name="Lee S.C."/>
            <person name="Kwon J.K."/>
            <person name="Lee H.Y."/>
            <person name="Koo N."/>
            <person name="Hong Y."/>
            <person name="Kim R.W."/>
            <person name="Kang W.H."/>
            <person name="Huh J.H."/>
            <person name="Kang B.C."/>
            <person name="Yang T.J."/>
            <person name="Lee Y.H."/>
            <person name="Bennetzen J.L."/>
            <person name="Choi D."/>
        </authorList>
    </citation>
    <scope>NUCLEOTIDE SEQUENCE [LARGE SCALE GENOMIC DNA]</scope>
    <source>
        <strain evidence="8">cv. CM334</strain>
    </source>
</reference>
<evidence type="ECO:0000313" key="8">
    <source>
        <dbReference type="Proteomes" id="UP000222542"/>
    </source>
</evidence>
<sequence length="456" mass="51869">MAIAWFSLFLSFLLLLHGYFAQHQRYQQQQGQCQINRLNAQQPSFQMLAEAGYTEFFDLNNQQFQCAGVSVFRHVVQSKGLLLPSYTNSPILAYVVQGRGFYGLMNSGCPETFQSSQKIQRFQDRHQRIEQFRQGDIMAFPAGTAHWVYNEGNEELVLVFLEDSSNNANQLDQVAWRIFIAGKPHRALQHQGRQYGGRSYGNVFSGFDKEILSEAFGVCRETARKLQGQDDMRGHIISVQEGLKVIQPPFSQEQEQQQHGQYDPMNGIEETICSAKVRQNIDDPSRADIYNPHAGRFTTINSFTLPILRFLKLSASRGVLYRNSMMAPHWYSNAHSIVYITRGESRMQVVDHRGQAVLDDRVREGQFIVVPQNYAIVTQSGNGGCEWITFNTNDNAMINTLSGRTSAIRGLPVDVIANAYQISRDEARRLKFNREETLIFPVSTRSLRPYEGVVSA</sequence>
<dbReference type="CDD" id="cd02243">
    <property type="entry name" value="cupin_11S_legumin_C"/>
    <property type="match status" value="1"/>
</dbReference>
<comment type="caution">
    <text evidence="7">The sequence shown here is derived from an EMBL/GenBank/DDBJ whole genome shotgun (WGS) entry which is preliminary data.</text>
</comment>
<name>A0A2G2Z6W2_CAPAN</name>
<dbReference type="InterPro" id="IPR011051">
    <property type="entry name" value="RmlC_Cupin_sf"/>
</dbReference>
<proteinExistence type="inferred from homology"/>
<dbReference type="Proteomes" id="UP000222542">
    <property type="component" value="Unassembled WGS sequence"/>
</dbReference>
<dbReference type="InterPro" id="IPR022379">
    <property type="entry name" value="11S_seedstore_CS"/>
</dbReference>
<dbReference type="AlphaFoldDB" id="A0A2G2Z6W2"/>
<evidence type="ECO:0000256" key="4">
    <source>
        <dbReference type="ARBA" id="ARBA00023157"/>
    </source>
</evidence>